<gene>
    <name evidence="1" type="ORF">I4F81_005235</name>
</gene>
<accession>A0ACC3BXM6</accession>
<evidence type="ECO:0000313" key="2">
    <source>
        <dbReference type="Proteomes" id="UP000798662"/>
    </source>
</evidence>
<sequence length="1541" mass="155833">MSSGGRGSGGADGGTPGGDPSGGGGSGGGGGGGAAGTPGGSSGAAGAPDDGHGGSGHGGGGSSGPPGSHPAGAFANLPDGLDPNSSTLQGLLRRLGAGLDDLFPAAGSAASRLRQVLAVIRQPGDESSLMSALTQLCELLSVGSEDSMASFSIDAFASPLVSIMATGGASPETMLLAARALTHMMDALPSSASAIASAGAAAPLCGSLIAIEYMDLAEQSLAALEKLSADHPQPIVRAGGFAAVLSFIDFFSTGVQRSAAATAANLCRSPPSDSFDLVVAARPALMALLDSPDSRIRESAMHGLARLADAYRREPSRLETLAGDDRELLERTAALVTATPPPRLGPAAYSAALRLLATAARGSAALAAALLASTASVVMAERRAALAADEGLLVPLGTALFECLMQFFVASSSATARRLALTTLEKFVILASPSLLRTLALGGPDGPAPPSPSRVVAARAAAGPTAQLGPFVALLLRDSSLSSEVATGLSLARSALAKVPAMKTPFVREGVIHELRRLAASTSTARAPASGSSTAANRLADREAALRSLPMSYRPSMAGAAYTAALAAAAGPPLSETAQAVLDTYFPSSKAGRGKATKSQKGKAVAATKSGDGAAEDGLEFSVLTAVTGLRQSLAALQPHDVGVKPMVRLARLLSSNDGITTFELSRSGLVPSLVDYLESRSLPDVRARRTVALVSALGRAGASSFSTLVSGTLGVLAAEDTLPLLVHDSSSGGSSSTGGAISASNDGADESAGPDDDDGAEERGMFEMEEDDEDNSRLRRELGLDEDAMDEDDEGDEIDDEMDDGGAAGAFGSADGLGTSLPPVELDLDALRRGGDPSPGGAGGGGGAGVDGGPESDSGAAASRSASFTRSYAAAVSRGARGRRGSFDPSAGGARDVDGRALEATAGPPLRLQFNLNGVDIPQDSSILQAVLRSSSGAIGGGGSVVSSDADTAATVIAGAPVQLDFEVPEQVVSPGLPPSTAAAVKLLLYLRWVDTNLRARPNGPPTLSTQGLSDFVAANTSTPAAVAVTDDEVDESASGTGSSGGGGTSYRGSISEARIGRIQRQKVRIRRSRLLESAVKVMQLYAAHKTVLEVEYFDEVGTGLGPTLEFYTLASRELQRSSYKLWRSEHIEASAVAKPPTGGSDAKPPPSGGRATGKGKGKRRSGAGGGAGGEARRALELFRFCGRIVGKALSDGRLLDLRLSPVFCALLRAEAAEMLASREQATAAGVNGKAEMATPDAAGAASAAGAGLAGNATAVGGSDAAAVGEAAGVASEEASATEAGAASSGQATALPLQQPMDPLGLQTLAQVDAQLAKSLSQLVGMLTAGDGDAIASLCLSFTVPGADDLELVPNGAQVEVGAHNVLAYVTAVVRTVLVDGVRRQVGAFLGGYAEVLDVASLLLFEPSEMELLLCGPSFEPWDREFLVRATRCDHGFSHESEAVGFLLRFLSELGGEDQRRFLLFATGSPALPVGGLLGLHPRLTIVKRTADGGRRADECLPTVSTCSSYLKLPQYTSYEILKERMQYAMMEGQGSFLLS</sequence>
<comment type="caution">
    <text evidence="1">The sequence shown here is derived from an EMBL/GenBank/DDBJ whole genome shotgun (WGS) entry which is preliminary data.</text>
</comment>
<dbReference type="EMBL" id="CM020618">
    <property type="protein sequence ID" value="KAK1862667.1"/>
    <property type="molecule type" value="Genomic_DNA"/>
</dbReference>
<keyword evidence="2" id="KW-1185">Reference proteome</keyword>
<protein>
    <submittedName>
        <fullName evidence="1">Uncharacterized protein</fullName>
    </submittedName>
</protein>
<evidence type="ECO:0000313" key="1">
    <source>
        <dbReference type="EMBL" id="KAK1862667.1"/>
    </source>
</evidence>
<proteinExistence type="predicted"/>
<reference evidence="1" key="1">
    <citation type="submission" date="2019-11" db="EMBL/GenBank/DDBJ databases">
        <title>Nori genome reveals adaptations in red seaweeds to the harsh intertidal environment.</title>
        <authorList>
            <person name="Wang D."/>
            <person name="Mao Y."/>
        </authorList>
    </citation>
    <scope>NUCLEOTIDE SEQUENCE</scope>
    <source>
        <tissue evidence="1">Gametophyte</tissue>
    </source>
</reference>
<name>A0ACC3BXM6_PYRYE</name>
<dbReference type="Proteomes" id="UP000798662">
    <property type="component" value="Chromosome 1"/>
</dbReference>
<organism evidence="1 2">
    <name type="scientific">Pyropia yezoensis</name>
    <name type="common">Susabi-nori</name>
    <name type="synonym">Porphyra yezoensis</name>
    <dbReference type="NCBI Taxonomy" id="2788"/>
    <lineage>
        <taxon>Eukaryota</taxon>
        <taxon>Rhodophyta</taxon>
        <taxon>Bangiophyceae</taxon>
        <taxon>Bangiales</taxon>
        <taxon>Bangiaceae</taxon>
        <taxon>Pyropia</taxon>
    </lineage>
</organism>